<accession>A0AC60PB11</accession>
<sequence length="152" mass="17214">MDFEAGNRTVETTRETRRESCPRMLAIRCPGRVRSKMSNSRSLLGCIALLTMVSATFEVGSAQTAVGYQRCRMFCGISEPVRSFPPPVLRSSLCDLNHPVDDGIFPLAVRPPCMASTSHFIDARRLRRLLLPRRWCRSQPLQPKCNRIVHQI</sequence>
<gene>
    <name evidence="1" type="ORF">HPB47_006410</name>
</gene>
<name>A0AC60PB11_IXOPE</name>
<dbReference type="EMBL" id="JABSTQ010010951">
    <property type="protein sequence ID" value="KAG0416448.1"/>
    <property type="molecule type" value="Genomic_DNA"/>
</dbReference>
<evidence type="ECO:0000313" key="1">
    <source>
        <dbReference type="EMBL" id="KAG0416448.1"/>
    </source>
</evidence>
<proteinExistence type="predicted"/>
<evidence type="ECO:0000313" key="2">
    <source>
        <dbReference type="Proteomes" id="UP000805193"/>
    </source>
</evidence>
<protein>
    <submittedName>
        <fullName evidence="1">Uncharacterized protein</fullName>
    </submittedName>
</protein>
<comment type="caution">
    <text evidence="1">The sequence shown here is derived from an EMBL/GenBank/DDBJ whole genome shotgun (WGS) entry which is preliminary data.</text>
</comment>
<keyword evidence="2" id="KW-1185">Reference proteome</keyword>
<reference evidence="1 2" key="1">
    <citation type="journal article" date="2020" name="Cell">
        <title>Large-Scale Comparative Analyses of Tick Genomes Elucidate Their Genetic Diversity and Vector Capacities.</title>
        <authorList>
            <consortium name="Tick Genome and Microbiome Consortium (TIGMIC)"/>
            <person name="Jia N."/>
            <person name="Wang J."/>
            <person name="Shi W."/>
            <person name="Du L."/>
            <person name="Sun Y."/>
            <person name="Zhan W."/>
            <person name="Jiang J.F."/>
            <person name="Wang Q."/>
            <person name="Zhang B."/>
            <person name="Ji P."/>
            <person name="Bell-Sakyi L."/>
            <person name="Cui X.M."/>
            <person name="Yuan T.T."/>
            <person name="Jiang B.G."/>
            <person name="Yang W.F."/>
            <person name="Lam T.T."/>
            <person name="Chang Q.C."/>
            <person name="Ding S.J."/>
            <person name="Wang X.J."/>
            <person name="Zhu J.G."/>
            <person name="Ruan X.D."/>
            <person name="Zhao L."/>
            <person name="Wei J.T."/>
            <person name="Ye R.Z."/>
            <person name="Que T.C."/>
            <person name="Du C.H."/>
            <person name="Zhou Y.H."/>
            <person name="Cheng J.X."/>
            <person name="Dai P.F."/>
            <person name="Guo W.B."/>
            <person name="Han X.H."/>
            <person name="Huang E.J."/>
            <person name="Li L.F."/>
            <person name="Wei W."/>
            <person name="Gao Y.C."/>
            <person name="Liu J.Z."/>
            <person name="Shao H.Z."/>
            <person name="Wang X."/>
            <person name="Wang C.C."/>
            <person name="Yang T.C."/>
            <person name="Huo Q.B."/>
            <person name="Li W."/>
            <person name="Chen H.Y."/>
            <person name="Chen S.E."/>
            <person name="Zhou L.G."/>
            <person name="Ni X.B."/>
            <person name="Tian J.H."/>
            <person name="Sheng Y."/>
            <person name="Liu T."/>
            <person name="Pan Y.S."/>
            <person name="Xia L.Y."/>
            <person name="Li J."/>
            <person name="Zhao F."/>
            <person name="Cao W.C."/>
        </authorList>
    </citation>
    <scope>NUCLEOTIDE SEQUENCE [LARGE SCALE GENOMIC DNA]</scope>
    <source>
        <strain evidence="1">Iper-2018</strain>
    </source>
</reference>
<organism evidence="1 2">
    <name type="scientific">Ixodes persulcatus</name>
    <name type="common">Taiga tick</name>
    <dbReference type="NCBI Taxonomy" id="34615"/>
    <lineage>
        <taxon>Eukaryota</taxon>
        <taxon>Metazoa</taxon>
        <taxon>Ecdysozoa</taxon>
        <taxon>Arthropoda</taxon>
        <taxon>Chelicerata</taxon>
        <taxon>Arachnida</taxon>
        <taxon>Acari</taxon>
        <taxon>Parasitiformes</taxon>
        <taxon>Ixodida</taxon>
        <taxon>Ixodoidea</taxon>
        <taxon>Ixodidae</taxon>
        <taxon>Ixodinae</taxon>
        <taxon>Ixodes</taxon>
    </lineage>
</organism>
<dbReference type="Proteomes" id="UP000805193">
    <property type="component" value="Unassembled WGS sequence"/>
</dbReference>